<dbReference type="AlphaFoldDB" id="A0A323TMQ7"/>
<dbReference type="Gene3D" id="3.30.70.920">
    <property type="match status" value="1"/>
</dbReference>
<dbReference type="SMART" id="SM00344">
    <property type="entry name" value="HTH_ASNC"/>
    <property type="match status" value="1"/>
</dbReference>
<evidence type="ECO:0000256" key="3">
    <source>
        <dbReference type="ARBA" id="ARBA00023163"/>
    </source>
</evidence>
<dbReference type="EMBL" id="PDOD01000001">
    <property type="protein sequence ID" value="PYZ95344.1"/>
    <property type="molecule type" value="Genomic_DNA"/>
</dbReference>
<dbReference type="CDD" id="cd00090">
    <property type="entry name" value="HTH_ARSR"/>
    <property type="match status" value="1"/>
</dbReference>
<dbReference type="InterPro" id="IPR011991">
    <property type="entry name" value="ArsR-like_HTH"/>
</dbReference>
<dbReference type="PROSITE" id="PS00519">
    <property type="entry name" value="HTH_ASNC_1"/>
    <property type="match status" value="1"/>
</dbReference>
<dbReference type="Pfam" id="PF13412">
    <property type="entry name" value="HTH_24"/>
    <property type="match status" value="1"/>
</dbReference>
<dbReference type="Proteomes" id="UP000248214">
    <property type="component" value="Unassembled WGS sequence"/>
</dbReference>
<organism evidence="5 6">
    <name type="scientific">Salipaludibacillus keqinensis</name>
    <dbReference type="NCBI Taxonomy" id="2045207"/>
    <lineage>
        <taxon>Bacteria</taxon>
        <taxon>Bacillati</taxon>
        <taxon>Bacillota</taxon>
        <taxon>Bacilli</taxon>
        <taxon>Bacillales</taxon>
        <taxon>Bacillaceae</taxon>
    </lineage>
</organism>
<name>A0A323TMQ7_9BACI</name>
<keyword evidence="2" id="KW-0238">DNA-binding</keyword>
<dbReference type="InterPro" id="IPR019888">
    <property type="entry name" value="Tscrpt_reg_AsnC-like"/>
</dbReference>
<dbReference type="InterPro" id="IPR019885">
    <property type="entry name" value="Tscrpt_reg_HTH_AsnC-type_CS"/>
</dbReference>
<evidence type="ECO:0000256" key="1">
    <source>
        <dbReference type="ARBA" id="ARBA00023015"/>
    </source>
</evidence>
<dbReference type="GO" id="GO:0043565">
    <property type="term" value="F:sequence-specific DNA binding"/>
    <property type="evidence" value="ECO:0007669"/>
    <property type="project" value="InterPro"/>
</dbReference>
<dbReference type="InterPro" id="IPR036388">
    <property type="entry name" value="WH-like_DNA-bd_sf"/>
</dbReference>
<dbReference type="InterPro" id="IPR019887">
    <property type="entry name" value="Tscrpt_reg_AsnC/Lrp_C"/>
</dbReference>
<keyword evidence="1" id="KW-0805">Transcription regulation</keyword>
<evidence type="ECO:0000256" key="2">
    <source>
        <dbReference type="ARBA" id="ARBA00023125"/>
    </source>
</evidence>
<dbReference type="PANTHER" id="PTHR30154">
    <property type="entry name" value="LEUCINE-RESPONSIVE REGULATORY PROTEIN"/>
    <property type="match status" value="1"/>
</dbReference>
<sequence length="146" mass="16376">MDHSDAQLLNILQEDGRITLSELSKKLNLSRPSVRERLNRLQEAGVIEGISARVSYPKVGRHIITFIQMSDMKVPYLTFEKFSAENPDILECHRITGSISYMLKAAVKDMNHLEKLIDELVNYGIVNTSIVVKSPTLSKVVVPIVG</sequence>
<keyword evidence="6" id="KW-1185">Reference proteome</keyword>
<accession>A0A323TMQ7</accession>
<evidence type="ECO:0000259" key="4">
    <source>
        <dbReference type="PROSITE" id="PS50956"/>
    </source>
</evidence>
<dbReference type="OrthoDB" id="34294at2"/>
<proteinExistence type="predicted"/>
<dbReference type="GO" id="GO:0043200">
    <property type="term" value="P:response to amino acid"/>
    <property type="evidence" value="ECO:0007669"/>
    <property type="project" value="TreeGrafter"/>
</dbReference>
<evidence type="ECO:0000313" key="6">
    <source>
        <dbReference type="Proteomes" id="UP000248214"/>
    </source>
</evidence>
<dbReference type="InterPro" id="IPR011008">
    <property type="entry name" value="Dimeric_a/b-barrel"/>
</dbReference>
<dbReference type="PRINTS" id="PR00033">
    <property type="entry name" value="HTHASNC"/>
</dbReference>
<dbReference type="InterPro" id="IPR000485">
    <property type="entry name" value="AsnC-type_HTH_dom"/>
</dbReference>
<dbReference type="PANTHER" id="PTHR30154:SF53">
    <property type="entry name" value="HTH-TYPE TRANSCRIPTIONAL REGULATOR LRPC"/>
    <property type="match status" value="1"/>
</dbReference>
<dbReference type="PROSITE" id="PS50956">
    <property type="entry name" value="HTH_ASNC_2"/>
    <property type="match status" value="1"/>
</dbReference>
<feature type="domain" description="HTH asnC-type" evidence="4">
    <location>
        <begin position="1"/>
        <end position="62"/>
    </location>
</feature>
<dbReference type="SUPFAM" id="SSF54909">
    <property type="entry name" value="Dimeric alpha+beta barrel"/>
    <property type="match status" value="1"/>
</dbReference>
<dbReference type="Pfam" id="PF01037">
    <property type="entry name" value="AsnC_trans_reg"/>
    <property type="match status" value="1"/>
</dbReference>
<reference evidence="5 6" key="1">
    <citation type="submission" date="2017-10" db="EMBL/GenBank/DDBJ databases">
        <title>Bacillus sp. nov., a halophilic bacterium isolated from a Keqin Lake.</title>
        <authorList>
            <person name="Wang H."/>
        </authorList>
    </citation>
    <scope>NUCLEOTIDE SEQUENCE [LARGE SCALE GENOMIC DNA]</scope>
    <source>
        <strain evidence="5 6">KQ-12</strain>
    </source>
</reference>
<gene>
    <name evidence="5" type="ORF">CR194_04750</name>
</gene>
<dbReference type="InterPro" id="IPR036390">
    <property type="entry name" value="WH_DNA-bd_sf"/>
</dbReference>
<evidence type="ECO:0000313" key="5">
    <source>
        <dbReference type="EMBL" id="PYZ95344.1"/>
    </source>
</evidence>
<dbReference type="SUPFAM" id="SSF46785">
    <property type="entry name" value="Winged helix' DNA-binding domain"/>
    <property type="match status" value="1"/>
</dbReference>
<comment type="caution">
    <text evidence="5">The sequence shown here is derived from an EMBL/GenBank/DDBJ whole genome shotgun (WGS) entry which is preliminary data.</text>
</comment>
<dbReference type="Gene3D" id="1.10.10.10">
    <property type="entry name" value="Winged helix-like DNA-binding domain superfamily/Winged helix DNA-binding domain"/>
    <property type="match status" value="1"/>
</dbReference>
<protein>
    <submittedName>
        <fullName evidence="5">AsnC family transcriptional regulator</fullName>
    </submittedName>
</protein>
<dbReference type="GO" id="GO:0005829">
    <property type="term" value="C:cytosol"/>
    <property type="evidence" value="ECO:0007669"/>
    <property type="project" value="TreeGrafter"/>
</dbReference>
<keyword evidence="3" id="KW-0804">Transcription</keyword>